<dbReference type="PANTHER" id="PTHR34154:SF3">
    <property type="entry name" value="ALKALI-SENSITIVE LINKAGE PROTEIN 1"/>
    <property type="match status" value="1"/>
</dbReference>
<protein>
    <recommendedName>
        <fullName evidence="3">Asl1-like glycosyl hydrolase catalytic domain-containing protein</fullName>
    </recommendedName>
</protein>
<dbReference type="InterPro" id="IPR017853">
    <property type="entry name" value="GH"/>
</dbReference>
<reference evidence="4 5" key="1">
    <citation type="submission" date="2024-01" db="EMBL/GenBank/DDBJ databases">
        <title>Comparative genomics of Cryptococcus and Kwoniella reveals pathogenesis evolution and contrasting modes of karyotype evolution via chromosome fusion or intercentromeric recombination.</title>
        <authorList>
            <person name="Coelho M.A."/>
            <person name="David-Palma M."/>
            <person name="Shea T."/>
            <person name="Bowers K."/>
            <person name="McGinley-Smith S."/>
            <person name="Mohammad A.W."/>
            <person name="Gnirke A."/>
            <person name="Yurkov A.M."/>
            <person name="Nowrousian M."/>
            <person name="Sun S."/>
            <person name="Cuomo C.A."/>
            <person name="Heitman J."/>
        </authorList>
    </citation>
    <scope>NUCLEOTIDE SEQUENCE [LARGE SCALE GENOMIC DNA]</scope>
    <source>
        <strain evidence="4">CBS 11374</strain>
    </source>
</reference>
<dbReference type="SUPFAM" id="SSF51445">
    <property type="entry name" value="(Trans)glycosidases"/>
    <property type="match status" value="1"/>
</dbReference>
<evidence type="ECO:0000313" key="5">
    <source>
        <dbReference type="Proteomes" id="UP001329825"/>
    </source>
</evidence>
<dbReference type="GeneID" id="87959262"/>
<feature type="domain" description="Asl1-like glycosyl hydrolase catalytic" evidence="3">
    <location>
        <begin position="190"/>
        <end position="404"/>
    </location>
</feature>
<keyword evidence="5" id="KW-1185">Reference proteome</keyword>
<evidence type="ECO:0000259" key="3">
    <source>
        <dbReference type="Pfam" id="PF11790"/>
    </source>
</evidence>
<evidence type="ECO:0000256" key="2">
    <source>
        <dbReference type="SAM" id="SignalP"/>
    </source>
</evidence>
<evidence type="ECO:0000256" key="1">
    <source>
        <dbReference type="SAM" id="MobiDB-lite"/>
    </source>
</evidence>
<feature type="compositionally biased region" description="Low complexity" evidence="1">
    <location>
        <begin position="151"/>
        <end position="163"/>
    </location>
</feature>
<dbReference type="InterPro" id="IPR024655">
    <property type="entry name" value="Asl1_glyco_hydro_catalytic"/>
</dbReference>
<dbReference type="PANTHER" id="PTHR34154">
    <property type="entry name" value="ALKALI-SENSITIVE LINKAGE PROTEIN 1"/>
    <property type="match status" value="1"/>
</dbReference>
<accession>A0ABZ1D8M2</accession>
<keyword evidence="2" id="KW-0732">Signal</keyword>
<gene>
    <name evidence="4" type="ORF">IL334_007132</name>
</gene>
<dbReference type="Gene3D" id="3.20.20.80">
    <property type="entry name" value="Glycosidases"/>
    <property type="match status" value="1"/>
</dbReference>
<dbReference type="RefSeq" id="XP_062794877.1">
    <property type="nucleotide sequence ID" value="XM_062938826.1"/>
</dbReference>
<feature type="signal peptide" evidence="2">
    <location>
        <begin position="1"/>
        <end position="18"/>
    </location>
</feature>
<evidence type="ECO:0000313" key="4">
    <source>
        <dbReference type="EMBL" id="WRT70138.1"/>
    </source>
</evidence>
<organism evidence="4 5">
    <name type="scientific">Kwoniella shivajii</name>
    <dbReference type="NCBI Taxonomy" id="564305"/>
    <lineage>
        <taxon>Eukaryota</taxon>
        <taxon>Fungi</taxon>
        <taxon>Dikarya</taxon>
        <taxon>Basidiomycota</taxon>
        <taxon>Agaricomycotina</taxon>
        <taxon>Tremellomycetes</taxon>
        <taxon>Tremellales</taxon>
        <taxon>Cryptococcaceae</taxon>
        <taxon>Kwoniella</taxon>
    </lineage>
</organism>
<dbReference type="EMBL" id="CP141890">
    <property type="protein sequence ID" value="WRT70138.1"/>
    <property type="molecule type" value="Genomic_DNA"/>
</dbReference>
<feature type="region of interest" description="Disordered" evidence="1">
    <location>
        <begin position="151"/>
        <end position="170"/>
    </location>
</feature>
<dbReference type="InterPro" id="IPR053183">
    <property type="entry name" value="ASL1"/>
</dbReference>
<dbReference type="Proteomes" id="UP001329825">
    <property type="component" value="Chromosome 10"/>
</dbReference>
<feature type="chain" id="PRO_5046488518" description="Asl1-like glycosyl hydrolase catalytic domain-containing protein" evidence="2">
    <location>
        <begin position="19"/>
        <end position="407"/>
    </location>
</feature>
<dbReference type="Pfam" id="PF11790">
    <property type="entry name" value="Glyco_hydro_cc"/>
    <property type="match status" value="1"/>
</dbReference>
<name>A0ABZ1D8M2_9TREE</name>
<proteinExistence type="predicted"/>
<sequence length="407" mass="42158">MFLLALLPILSYLSTALSAPARRSCSVSSSSGIQVEKHVAAFAKATKTGETVVRPTGTGAVIPSSVLIAPSATKLGVVAAFDKGNWGSWGGPKSSTAPVPSTNTALSATQSAGTVAVNTEVPTVASPPLSSSAISAFPITGSAVASAPSVAASPPATSTANTATGGGISSGGGGAAGFGLDDTAWSKITNTPGLGWYWNWGVTPFQMQAEFVPCVFGKVVAEAFTGAVPAGTTHIMSFNEPDQSSDVGGCAIPDVAEGARLHQQWTSKLTSDVKIGAPAVARGGDQTWFKPWVTACAGNCKYDFIPIHFYGTVVEDLISYIKAFPSGGKPIWVTEFSCHDYSTGESCDVDKQKTFVASAIQWFKGEGSAYVERWAWFGAIPKYSGEHWGMEGPDGTLNELGQYYLTL</sequence>